<dbReference type="PANTHER" id="PTHR11439:SF483">
    <property type="entry name" value="PEPTIDE SYNTHASE GLIP-LIKE, PUTATIVE (AFU_ORTHOLOGUE AFUA_3G12920)-RELATED"/>
    <property type="match status" value="1"/>
</dbReference>
<protein>
    <submittedName>
        <fullName evidence="2">Secreted RxLR effector protein 161-like</fullName>
    </submittedName>
</protein>
<evidence type="ECO:0000313" key="1">
    <source>
        <dbReference type="Proteomes" id="UP000818029"/>
    </source>
</evidence>
<gene>
    <name evidence="2" type="primary">LOC121211426</name>
</gene>
<keyword evidence="1" id="KW-1185">Reference proteome</keyword>
<dbReference type="GeneID" id="121211426"/>
<evidence type="ECO:0000313" key="2">
    <source>
        <dbReference type="RefSeq" id="XP_040940124.1"/>
    </source>
</evidence>
<dbReference type="PANTHER" id="PTHR11439">
    <property type="entry name" value="GAG-POL-RELATED RETROTRANSPOSON"/>
    <property type="match status" value="1"/>
</dbReference>
<organism evidence="1 2">
    <name type="scientific">Gossypium hirsutum</name>
    <name type="common">Upland cotton</name>
    <name type="synonym">Gossypium mexicanum</name>
    <dbReference type="NCBI Taxonomy" id="3635"/>
    <lineage>
        <taxon>Eukaryota</taxon>
        <taxon>Viridiplantae</taxon>
        <taxon>Streptophyta</taxon>
        <taxon>Embryophyta</taxon>
        <taxon>Tracheophyta</taxon>
        <taxon>Spermatophyta</taxon>
        <taxon>Magnoliopsida</taxon>
        <taxon>eudicotyledons</taxon>
        <taxon>Gunneridae</taxon>
        <taxon>Pentapetalae</taxon>
        <taxon>rosids</taxon>
        <taxon>malvids</taxon>
        <taxon>Malvales</taxon>
        <taxon>Malvaceae</taxon>
        <taxon>Malvoideae</taxon>
        <taxon>Gossypium</taxon>
    </lineage>
</organism>
<name>A0ABM2ZBQ8_GOSHI</name>
<dbReference type="Proteomes" id="UP000818029">
    <property type="component" value="Chromosome A12"/>
</dbReference>
<reference evidence="2" key="2">
    <citation type="submission" date="2025-08" db="UniProtKB">
        <authorList>
            <consortium name="RefSeq"/>
        </authorList>
    </citation>
    <scope>IDENTIFICATION</scope>
</reference>
<dbReference type="CDD" id="cd09272">
    <property type="entry name" value="RNase_HI_RT_Ty1"/>
    <property type="match status" value="1"/>
</dbReference>
<proteinExistence type="predicted"/>
<sequence length="151" mass="16859">MNRPDIVDAILQQFMSHWISLKRLLQYLHATSFYALQITKALDLHPLAYSDSDWISNPNDRTSTTGYIIYLRNSPISWSSKKHHSVSCSSTEVEYQVVAAAVVEQVEEQVVAEVLTSAAWQRQWLGRKAVEAGATCTDDVTEAVGLGDLGF</sequence>
<dbReference type="RefSeq" id="XP_040940124.1">
    <property type="nucleotide sequence ID" value="XM_041084190.1"/>
</dbReference>
<reference evidence="1" key="1">
    <citation type="journal article" date="2020" name="Nat. Genet.">
        <title>Genomic diversifications of five Gossypium allopolyploid species and their impact on cotton improvement.</title>
        <authorList>
            <person name="Chen Z.J."/>
            <person name="Sreedasyam A."/>
            <person name="Ando A."/>
            <person name="Song Q."/>
            <person name="De Santiago L.M."/>
            <person name="Hulse-Kemp A.M."/>
            <person name="Ding M."/>
            <person name="Ye W."/>
            <person name="Kirkbride R.C."/>
            <person name="Jenkins J."/>
            <person name="Plott C."/>
            <person name="Lovell J."/>
            <person name="Lin Y.M."/>
            <person name="Vaughn R."/>
            <person name="Liu B."/>
            <person name="Simpson S."/>
            <person name="Scheffler B.E."/>
            <person name="Wen L."/>
            <person name="Saski C.A."/>
            <person name="Grover C.E."/>
            <person name="Hu G."/>
            <person name="Conover J.L."/>
            <person name="Carlson J.W."/>
            <person name="Shu S."/>
            <person name="Boston L.B."/>
            <person name="Williams M."/>
            <person name="Peterson D.G."/>
            <person name="McGee K."/>
            <person name="Jones D.C."/>
            <person name="Wendel J.F."/>
            <person name="Stelly D.M."/>
            <person name="Grimwood J."/>
            <person name="Schmutz J."/>
        </authorList>
    </citation>
    <scope>NUCLEOTIDE SEQUENCE [LARGE SCALE GENOMIC DNA]</scope>
    <source>
        <strain evidence="1">cv. TM-1</strain>
    </source>
</reference>
<accession>A0ABM2ZBQ8</accession>